<dbReference type="PANTHER" id="PTHR43037">
    <property type="entry name" value="UNNAMED PRODUCT-RELATED"/>
    <property type="match status" value="1"/>
</dbReference>
<evidence type="ECO:0000256" key="2">
    <source>
        <dbReference type="ARBA" id="ARBA00022801"/>
    </source>
</evidence>
<keyword evidence="1" id="KW-0732">Signal</keyword>
<dbReference type="SUPFAM" id="SSF53474">
    <property type="entry name" value="alpha/beta-Hydrolases"/>
    <property type="match status" value="1"/>
</dbReference>
<keyword evidence="3" id="KW-0812">Transmembrane</keyword>
<evidence type="ECO:0000313" key="5">
    <source>
        <dbReference type="EMBL" id="HIX82856.1"/>
    </source>
</evidence>
<dbReference type="InterPro" id="IPR050955">
    <property type="entry name" value="Plant_Biomass_Hydrol_Est"/>
</dbReference>
<accession>A0A9D2BNR9</accession>
<evidence type="ECO:0000256" key="1">
    <source>
        <dbReference type="ARBA" id="ARBA00022729"/>
    </source>
</evidence>
<dbReference type="Proteomes" id="UP000886724">
    <property type="component" value="Unassembled WGS sequence"/>
</dbReference>
<dbReference type="InterPro" id="IPR003140">
    <property type="entry name" value="PLipase/COase/thioEstase"/>
</dbReference>
<protein>
    <recommendedName>
        <fullName evidence="4">Phospholipase/carboxylesterase/thioesterase domain-containing protein</fullName>
    </recommendedName>
</protein>
<dbReference type="Gene3D" id="3.40.50.1820">
    <property type="entry name" value="alpha/beta hydrolase"/>
    <property type="match status" value="1"/>
</dbReference>
<dbReference type="GO" id="GO:0016787">
    <property type="term" value="F:hydrolase activity"/>
    <property type="evidence" value="ECO:0007669"/>
    <property type="project" value="UniProtKB-KW"/>
</dbReference>
<dbReference type="PANTHER" id="PTHR43037:SF5">
    <property type="entry name" value="FERULOYL ESTERASE"/>
    <property type="match status" value="1"/>
</dbReference>
<proteinExistence type="predicted"/>
<dbReference type="AlphaFoldDB" id="A0A9D2BNR9"/>
<feature type="transmembrane region" description="Helical" evidence="3">
    <location>
        <begin position="454"/>
        <end position="471"/>
    </location>
</feature>
<keyword evidence="3" id="KW-1133">Transmembrane helix</keyword>
<comment type="caution">
    <text evidence="5">The sequence shown here is derived from an EMBL/GenBank/DDBJ whole genome shotgun (WGS) entry which is preliminary data.</text>
</comment>
<gene>
    <name evidence="5" type="ORF">H9980_12955</name>
</gene>
<reference evidence="5" key="2">
    <citation type="submission" date="2021-04" db="EMBL/GenBank/DDBJ databases">
        <authorList>
            <person name="Gilroy R."/>
        </authorList>
    </citation>
    <scope>NUCLEOTIDE SEQUENCE</scope>
    <source>
        <strain evidence="5">ChiGjej1B1-14440</strain>
    </source>
</reference>
<organism evidence="5 6">
    <name type="scientific">Candidatus Erysipelatoclostridium merdavium</name>
    <dbReference type="NCBI Taxonomy" id="2838566"/>
    <lineage>
        <taxon>Bacteria</taxon>
        <taxon>Bacillati</taxon>
        <taxon>Bacillota</taxon>
        <taxon>Erysipelotrichia</taxon>
        <taxon>Erysipelotrichales</taxon>
        <taxon>Erysipelotrichales incertae sedis</taxon>
    </lineage>
</organism>
<evidence type="ECO:0000259" key="4">
    <source>
        <dbReference type="Pfam" id="PF02230"/>
    </source>
</evidence>
<sequence length="476" mass="52657">MFSTISSINAKDNVNITGTYDIYVEGYDWGCATRTVTLTLSQPLDNVTTETFNVVEHSEGFNFETNTIEPKEETRVVENVITEGNTVVLTLAVSPTVSSPVVWSLTTQYNTYVKDYYFDITLKDESVTSNGLPVQDITIDRNYTNKTTAADNFSVDTYQASDGVSYDYATYTPATDSDTLVVWLHGLGEGGAYATTISDRETDPYITLLANKATALAGEEFQNTIGNAHILVPQCPTYWMDNDGKQSNFNNGSISADGTSYYQKSLHELIAAYKEKVGATKVVIAGCSNGGYMTLLMAMAYPDEYDAIVPICEAVPDKFISDEQLEGIKDLPMYFIYSKDDTTVDPELHEIPTINRLKEMQASNLHVSTTDHVIDMSGLYTDENGNPYQYQGHWSWIYFYNNDASCDECGKTAFTFIKEAINVSDSTQVTDPETTPPVTDQEKTAVKTGDDAPIYGYLTMALLFAAGFVYLNKKNA</sequence>
<dbReference type="Pfam" id="PF02230">
    <property type="entry name" value="Abhydrolase_2"/>
    <property type="match status" value="1"/>
</dbReference>
<dbReference type="EMBL" id="DXET01000292">
    <property type="protein sequence ID" value="HIX82856.1"/>
    <property type="molecule type" value="Genomic_DNA"/>
</dbReference>
<keyword evidence="2" id="KW-0378">Hydrolase</keyword>
<feature type="domain" description="Phospholipase/carboxylesterase/thioesterase" evidence="4">
    <location>
        <begin position="173"/>
        <end position="350"/>
    </location>
</feature>
<evidence type="ECO:0000256" key="3">
    <source>
        <dbReference type="SAM" id="Phobius"/>
    </source>
</evidence>
<name>A0A9D2BNR9_9FIRM</name>
<reference evidence="5" key="1">
    <citation type="journal article" date="2021" name="PeerJ">
        <title>Extensive microbial diversity within the chicken gut microbiome revealed by metagenomics and culture.</title>
        <authorList>
            <person name="Gilroy R."/>
            <person name="Ravi A."/>
            <person name="Getino M."/>
            <person name="Pursley I."/>
            <person name="Horton D.L."/>
            <person name="Alikhan N.F."/>
            <person name="Baker D."/>
            <person name="Gharbi K."/>
            <person name="Hall N."/>
            <person name="Watson M."/>
            <person name="Adriaenssens E.M."/>
            <person name="Foster-Nyarko E."/>
            <person name="Jarju S."/>
            <person name="Secka A."/>
            <person name="Antonio M."/>
            <person name="Oren A."/>
            <person name="Chaudhuri R.R."/>
            <person name="La Ragione R."/>
            <person name="Hildebrand F."/>
            <person name="Pallen M.J."/>
        </authorList>
    </citation>
    <scope>NUCLEOTIDE SEQUENCE</scope>
    <source>
        <strain evidence="5">ChiGjej1B1-14440</strain>
    </source>
</reference>
<keyword evidence="3" id="KW-0472">Membrane</keyword>
<evidence type="ECO:0000313" key="6">
    <source>
        <dbReference type="Proteomes" id="UP000886724"/>
    </source>
</evidence>
<dbReference type="InterPro" id="IPR029058">
    <property type="entry name" value="AB_hydrolase_fold"/>
</dbReference>